<evidence type="ECO:0000256" key="1">
    <source>
        <dbReference type="SAM" id="MobiDB-lite"/>
    </source>
</evidence>
<accession>A0A8T0I281</accession>
<dbReference type="EMBL" id="CM026425">
    <property type="protein sequence ID" value="KAG0577137.1"/>
    <property type="molecule type" value="Genomic_DNA"/>
</dbReference>
<name>A0A8T0I281_CERPU</name>
<dbReference type="CDD" id="cd00118">
    <property type="entry name" value="LysM"/>
    <property type="match status" value="1"/>
</dbReference>
<evidence type="ECO:0000313" key="4">
    <source>
        <dbReference type="EMBL" id="KAG0577137.1"/>
    </source>
</evidence>
<sequence>MEEYRKSSVTSNGRSDGPEVNLKPSVEAETYNKVHHDLDVAAAHRKPIVTESKYKVKVAEPGVDTLHLADHDHVEGHGGGRVEKKSEKTTVTKSTKTEKGKATTGESQKGQFIAKPDVYGEKGRGGREERDDDGEDGGGFPWLPVLGGAAAIAGAIAGAMFYRKKNPDVDVKIRRSVEDVDHRVKGAIGSGERTVKGIIGSGQQKLNNLIHRGEHHDVSDDEGHDSHSHVGHNPLNVFGGGSGDYQVKQGDNLTKIARKSGKKSWHEIADKNPKIRNPDLIYPGDRLNL</sequence>
<feature type="region of interest" description="Disordered" evidence="1">
    <location>
        <begin position="1"/>
        <end position="27"/>
    </location>
</feature>
<feature type="region of interest" description="Disordered" evidence="1">
    <location>
        <begin position="258"/>
        <end position="277"/>
    </location>
</feature>
<evidence type="ECO:0000256" key="2">
    <source>
        <dbReference type="SAM" id="Phobius"/>
    </source>
</evidence>
<evidence type="ECO:0000313" key="5">
    <source>
        <dbReference type="Proteomes" id="UP000822688"/>
    </source>
</evidence>
<feature type="compositionally biased region" description="Basic and acidic residues" evidence="1">
    <location>
        <begin position="264"/>
        <end position="277"/>
    </location>
</feature>
<feature type="region of interest" description="Disordered" evidence="1">
    <location>
        <begin position="216"/>
        <end position="244"/>
    </location>
</feature>
<keyword evidence="2" id="KW-1133">Transmembrane helix</keyword>
<evidence type="ECO:0000259" key="3">
    <source>
        <dbReference type="PROSITE" id="PS51782"/>
    </source>
</evidence>
<organism evidence="4 5">
    <name type="scientific">Ceratodon purpureus</name>
    <name type="common">Fire moss</name>
    <name type="synonym">Dicranum purpureum</name>
    <dbReference type="NCBI Taxonomy" id="3225"/>
    <lineage>
        <taxon>Eukaryota</taxon>
        <taxon>Viridiplantae</taxon>
        <taxon>Streptophyta</taxon>
        <taxon>Embryophyta</taxon>
        <taxon>Bryophyta</taxon>
        <taxon>Bryophytina</taxon>
        <taxon>Bryopsida</taxon>
        <taxon>Dicranidae</taxon>
        <taxon>Pseudoditrichales</taxon>
        <taxon>Ditrichaceae</taxon>
        <taxon>Ceratodon</taxon>
    </lineage>
</organism>
<dbReference type="AlphaFoldDB" id="A0A8T0I281"/>
<feature type="region of interest" description="Disordered" evidence="1">
    <location>
        <begin position="70"/>
        <end position="138"/>
    </location>
</feature>
<protein>
    <recommendedName>
        <fullName evidence="3">LysM domain-containing protein</fullName>
    </recommendedName>
</protein>
<feature type="domain" description="LysM" evidence="3">
    <location>
        <begin position="243"/>
        <end position="289"/>
    </location>
</feature>
<keyword evidence="2" id="KW-0472">Membrane</keyword>
<dbReference type="PROSITE" id="PS51782">
    <property type="entry name" value="LYSM"/>
    <property type="match status" value="1"/>
</dbReference>
<dbReference type="OrthoDB" id="21595at2759"/>
<dbReference type="Proteomes" id="UP000822688">
    <property type="component" value="Chromosome 5"/>
</dbReference>
<dbReference type="InterPro" id="IPR018392">
    <property type="entry name" value="LysM"/>
</dbReference>
<dbReference type="SUPFAM" id="SSF54106">
    <property type="entry name" value="LysM domain"/>
    <property type="match status" value="1"/>
</dbReference>
<comment type="caution">
    <text evidence="4">The sequence shown here is derived from an EMBL/GenBank/DDBJ whole genome shotgun (WGS) entry which is preliminary data.</text>
</comment>
<feature type="compositionally biased region" description="Basic and acidic residues" evidence="1">
    <location>
        <begin position="70"/>
        <end position="101"/>
    </location>
</feature>
<keyword evidence="5" id="KW-1185">Reference proteome</keyword>
<gene>
    <name evidence="4" type="ORF">KC19_5G133800</name>
</gene>
<feature type="transmembrane region" description="Helical" evidence="2">
    <location>
        <begin position="142"/>
        <end position="162"/>
    </location>
</feature>
<dbReference type="Pfam" id="PF01476">
    <property type="entry name" value="LysM"/>
    <property type="match status" value="1"/>
</dbReference>
<dbReference type="InterPro" id="IPR036779">
    <property type="entry name" value="LysM_dom_sf"/>
</dbReference>
<dbReference type="SMART" id="SM00257">
    <property type="entry name" value="LysM"/>
    <property type="match status" value="1"/>
</dbReference>
<proteinExistence type="predicted"/>
<dbReference type="Gene3D" id="3.10.350.10">
    <property type="entry name" value="LysM domain"/>
    <property type="match status" value="1"/>
</dbReference>
<reference evidence="4" key="1">
    <citation type="submission" date="2020-06" db="EMBL/GenBank/DDBJ databases">
        <title>WGS assembly of Ceratodon purpureus strain R40.</title>
        <authorList>
            <person name="Carey S.B."/>
            <person name="Jenkins J."/>
            <person name="Shu S."/>
            <person name="Lovell J.T."/>
            <person name="Sreedasyam A."/>
            <person name="Maumus F."/>
            <person name="Tiley G.P."/>
            <person name="Fernandez-Pozo N."/>
            <person name="Barry K."/>
            <person name="Chen C."/>
            <person name="Wang M."/>
            <person name="Lipzen A."/>
            <person name="Daum C."/>
            <person name="Saski C.A."/>
            <person name="Payton A.C."/>
            <person name="Mcbreen J.C."/>
            <person name="Conrad R.E."/>
            <person name="Kollar L.M."/>
            <person name="Olsson S."/>
            <person name="Huttunen S."/>
            <person name="Landis J.B."/>
            <person name="Wickett N.J."/>
            <person name="Johnson M.G."/>
            <person name="Rensing S.A."/>
            <person name="Grimwood J."/>
            <person name="Schmutz J."/>
            <person name="Mcdaniel S.F."/>
        </authorList>
    </citation>
    <scope>NUCLEOTIDE SEQUENCE</scope>
    <source>
        <strain evidence="4">R40</strain>
    </source>
</reference>
<keyword evidence="2" id="KW-0812">Transmembrane</keyword>
<feature type="compositionally biased region" description="Basic and acidic residues" evidence="1">
    <location>
        <begin position="118"/>
        <end position="129"/>
    </location>
</feature>